<evidence type="ECO:0000256" key="1">
    <source>
        <dbReference type="ARBA" id="ARBA00005715"/>
    </source>
</evidence>
<dbReference type="Proteomes" id="UP001296969">
    <property type="component" value="Unassembled WGS sequence"/>
</dbReference>
<dbReference type="SUPFAM" id="SSF142764">
    <property type="entry name" value="YgbK-like"/>
    <property type="match status" value="1"/>
</dbReference>
<keyword evidence="3" id="KW-0547">Nucleotide-binding</keyword>
<dbReference type="NCBIfam" id="NF043035">
    <property type="entry name" value="OxoTetrKin"/>
    <property type="match status" value="1"/>
</dbReference>
<keyword evidence="18" id="KW-1185">Reference proteome</keyword>
<gene>
    <name evidence="16" type="ORF">I2492_14880</name>
    <name evidence="15" type="ORF">I2493_14880</name>
</gene>
<evidence type="ECO:0000256" key="5">
    <source>
        <dbReference type="ARBA" id="ARBA00022840"/>
    </source>
</evidence>
<keyword evidence="6" id="KW-0119">Carbohydrate metabolism</keyword>
<evidence type="ECO:0000259" key="14">
    <source>
        <dbReference type="Pfam" id="PF17042"/>
    </source>
</evidence>
<dbReference type="GO" id="GO:0016301">
    <property type="term" value="F:kinase activity"/>
    <property type="evidence" value="ECO:0007669"/>
    <property type="project" value="UniProtKB-KW"/>
</dbReference>
<evidence type="ECO:0000259" key="13">
    <source>
        <dbReference type="Pfam" id="PF07005"/>
    </source>
</evidence>
<dbReference type="EMBL" id="JADRCP010000004">
    <property type="protein sequence ID" value="MBK5177603.1"/>
    <property type="molecule type" value="Genomic_DNA"/>
</dbReference>
<protein>
    <recommendedName>
        <fullName evidence="11">3-oxo-tetronate kinase</fullName>
        <ecNumber evidence="10">2.7.1.217</ecNumber>
    </recommendedName>
    <alternativeName>
        <fullName evidence="12">3-dehydrotetronate 4-kinase</fullName>
    </alternativeName>
</protein>
<accession>A0A9D7FVB2</accession>
<dbReference type="InterPro" id="IPR031475">
    <property type="entry name" value="NBD_C"/>
</dbReference>
<proteinExistence type="inferred from homology"/>
<comment type="caution">
    <text evidence="16">The sequence shown here is derived from an EMBL/GenBank/DDBJ whole genome shotgun (WGS) entry which is preliminary data.</text>
</comment>
<evidence type="ECO:0000256" key="6">
    <source>
        <dbReference type="ARBA" id="ARBA00023277"/>
    </source>
</evidence>
<dbReference type="Gene3D" id="3.40.50.10840">
    <property type="entry name" value="Putative sugar-binding, N-terminal domain"/>
    <property type="match status" value="1"/>
</dbReference>
<comment type="catalytic activity">
    <reaction evidence="8">
        <text>3-dehydro-D-erythronate + ATP = 3-dehydro-4-O-phospho-D-erythronate + ADP + H(+)</text>
        <dbReference type="Rhea" id="RHEA:52556"/>
        <dbReference type="ChEBI" id="CHEBI:15378"/>
        <dbReference type="ChEBI" id="CHEBI:30616"/>
        <dbReference type="ChEBI" id="CHEBI:57958"/>
        <dbReference type="ChEBI" id="CHEBI:136593"/>
        <dbReference type="ChEBI" id="CHEBI:456216"/>
        <dbReference type="EC" id="2.7.1.217"/>
    </reaction>
</comment>
<reference evidence="16 18" key="1">
    <citation type="submission" date="2020-11" db="EMBL/GenBank/DDBJ databases">
        <title>Insectihabitans protaetiae gen. nov. sp. nov. and Insectihabitans allomyrinae sp. nov., isolated from larvae of Protaetia brevitarsis seulensis and Allomyrina dichotoma, respectively.</title>
        <authorList>
            <person name="Lee S.D."/>
            <person name="Byeon Y.-S."/>
            <person name="Kim S.-M."/>
            <person name="Yang H.L."/>
            <person name="Kim I.S."/>
        </authorList>
    </citation>
    <scope>NUCLEOTIDE SEQUENCE</scope>
    <source>
        <strain evidence="16">CWB-B4</strain>
        <strain evidence="15 18">CWB-B43</strain>
    </source>
</reference>
<dbReference type="Gene3D" id="3.40.980.20">
    <property type="entry name" value="Four-carbon acid sugar kinase, nucleotide binding domain"/>
    <property type="match status" value="1"/>
</dbReference>
<evidence type="ECO:0000313" key="16">
    <source>
        <dbReference type="EMBL" id="MBK5177603.1"/>
    </source>
</evidence>
<keyword evidence="5" id="KW-0067">ATP-binding</keyword>
<dbReference type="InterPro" id="IPR042213">
    <property type="entry name" value="NBD_C_sf"/>
</dbReference>
<evidence type="ECO:0000313" key="18">
    <source>
        <dbReference type="Proteomes" id="UP001296969"/>
    </source>
</evidence>
<evidence type="ECO:0000256" key="4">
    <source>
        <dbReference type="ARBA" id="ARBA00022777"/>
    </source>
</evidence>
<evidence type="ECO:0000256" key="3">
    <source>
        <dbReference type="ARBA" id="ARBA00022741"/>
    </source>
</evidence>
<evidence type="ECO:0000313" key="17">
    <source>
        <dbReference type="Proteomes" id="UP000807542"/>
    </source>
</evidence>
<comment type="similarity">
    <text evidence="1">Belongs to the four-carbon acid sugar kinase family.</text>
</comment>
<dbReference type="InterPro" id="IPR037051">
    <property type="entry name" value="4-carb_acid_sugar_kinase_N_sf"/>
</dbReference>
<comment type="catalytic activity">
    <reaction evidence="7">
        <text>3-dehydro-L-erythronate + ATP = 3-dehydro-4-O-phospho-L-erythronate + ADP + H(+)</text>
        <dbReference type="Rhea" id="RHEA:52552"/>
        <dbReference type="ChEBI" id="CHEBI:15378"/>
        <dbReference type="ChEBI" id="CHEBI:30616"/>
        <dbReference type="ChEBI" id="CHEBI:136592"/>
        <dbReference type="ChEBI" id="CHEBI:136670"/>
        <dbReference type="ChEBI" id="CHEBI:456216"/>
        <dbReference type="EC" id="2.7.1.217"/>
    </reaction>
</comment>
<evidence type="ECO:0000256" key="11">
    <source>
        <dbReference type="ARBA" id="ARBA00039461"/>
    </source>
</evidence>
<comment type="function">
    <text evidence="9">Catalyzes the ATP-dependent phosphorylation of 3-oxo-tetronate to 3-oxo-tetronate 4-phosphate.</text>
</comment>
<keyword evidence="4 16" id="KW-0418">Kinase</keyword>
<dbReference type="Proteomes" id="UP000807542">
    <property type="component" value="Unassembled WGS sequence"/>
</dbReference>
<evidence type="ECO:0000313" key="15">
    <source>
        <dbReference type="EMBL" id="MBK5074294.1"/>
    </source>
</evidence>
<name>A0A9D7FVB2_9GAMM</name>
<dbReference type="InterPro" id="IPR050007">
    <property type="entry name" value="OtnK"/>
</dbReference>
<dbReference type="AlphaFoldDB" id="A0A9D7FVB2"/>
<evidence type="ECO:0000256" key="8">
    <source>
        <dbReference type="ARBA" id="ARBA00036346"/>
    </source>
</evidence>
<dbReference type="Pfam" id="PF07005">
    <property type="entry name" value="SBD_N"/>
    <property type="match status" value="1"/>
</dbReference>
<evidence type="ECO:0000256" key="12">
    <source>
        <dbReference type="ARBA" id="ARBA00041377"/>
    </source>
</evidence>
<keyword evidence="2" id="KW-0808">Transferase</keyword>
<organism evidence="16 17">
    <name type="scientific">Limnobaculum xujianqingii</name>
    <dbReference type="NCBI Taxonomy" id="2738837"/>
    <lineage>
        <taxon>Bacteria</taxon>
        <taxon>Pseudomonadati</taxon>
        <taxon>Pseudomonadota</taxon>
        <taxon>Gammaproteobacteria</taxon>
        <taxon>Enterobacterales</taxon>
        <taxon>Budviciaceae</taxon>
        <taxon>Limnobaculum</taxon>
    </lineage>
</organism>
<dbReference type="EMBL" id="JADRCQ010000004">
    <property type="protein sequence ID" value="MBK5074294.1"/>
    <property type="molecule type" value="Genomic_DNA"/>
</dbReference>
<evidence type="ECO:0000256" key="10">
    <source>
        <dbReference type="ARBA" id="ARBA00039095"/>
    </source>
</evidence>
<evidence type="ECO:0000256" key="2">
    <source>
        <dbReference type="ARBA" id="ARBA00022679"/>
    </source>
</evidence>
<evidence type="ECO:0000256" key="7">
    <source>
        <dbReference type="ARBA" id="ARBA00035898"/>
    </source>
</evidence>
<feature type="domain" description="Four-carbon acid sugar kinase nucleotide binding" evidence="14">
    <location>
        <begin position="254"/>
        <end position="410"/>
    </location>
</feature>
<dbReference type="EC" id="2.7.1.217" evidence="10"/>
<dbReference type="Pfam" id="PF17042">
    <property type="entry name" value="NBD_C"/>
    <property type="match status" value="1"/>
</dbReference>
<sequence>MTIKIGVIADDFTGSTDIGCFIAATGCQVVQFVGTPDESLNSSDADALIISLKTRSCPVQQAIDESIKACRWLKANGCQLIYFKYCSTFDSTAQGNIGPVTDALLKELDSHFTLICPSLPVNGRTVVQGHLFVNGQLLNESGMQNHPITPMKDANLIRLMDAQSSGKTGLLDLVTVQQGANAITEKITQLQQKGFRYAVVDAMTLEDLRQLKPLLKHFPLLTGGSAFGQIIAETSDHKISQISQQYPSAGGRGVILSGSCSVMTNNQVARYQQQAPTLALDIEQCMTNPQYAVELSQWVMQQSSTLAPMVYATQPPEQVRHMQEKYGIEQVSYAVEKTFAHLARLLSEQGFNRFILAGGETSSLIVQELGTNKLEIGGLIAPGVPWVRDLNQNNRWLALKSGNFGDQNFFQHAQELCHD</sequence>
<dbReference type="InterPro" id="IPR010737">
    <property type="entry name" value="4-carb_acid_sugar_kinase_N"/>
</dbReference>
<dbReference type="GO" id="GO:0005524">
    <property type="term" value="F:ATP binding"/>
    <property type="evidence" value="ECO:0007669"/>
    <property type="project" value="UniProtKB-KW"/>
</dbReference>
<evidence type="ECO:0000256" key="9">
    <source>
        <dbReference type="ARBA" id="ARBA00037335"/>
    </source>
</evidence>
<feature type="domain" description="Four-carbon acid sugar kinase N-terminal" evidence="13">
    <location>
        <begin position="5"/>
        <end position="229"/>
    </location>
</feature>
<dbReference type="RefSeq" id="WP_228398893.1">
    <property type="nucleotide sequence ID" value="NZ_JADRCP010000004.1"/>
</dbReference>